<evidence type="ECO:0000313" key="1">
    <source>
        <dbReference type="EMBL" id="MDR7665254.1"/>
    </source>
</evidence>
<protein>
    <recommendedName>
        <fullName evidence="3">Orotate phosphoribosyltransferase</fullName>
    </recommendedName>
</protein>
<keyword evidence="2" id="KW-1185">Reference proteome</keyword>
<dbReference type="RefSeq" id="WP_310575280.1">
    <property type="nucleotide sequence ID" value="NZ_JAVKPK010000016.1"/>
</dbReference>
<proteinExistence type="predicted"/>
<gene>
    <name evidence="1" type="ORF">RG963_05540</name>
</gene>
<dbReference type="EMBL" id="JAVKPK010000016">
    <property type="protein sequence ID" value="MDR7665254.1"/>
    <property type="molecule type" value="Genomic_DNA"/>
</dbReference>
<sequence length="60" mass="6304">MEVKGLCAICGLPVKLYTCQLCGKTVCSQCIDLKKGICISCSSGRAGHYIHDLGDNGGLK</sequence>
<reference evidence="2" key="1">
    <citation type="submission" date="2023-07" db="EMBL/GenBank/DDBJ databases">
        <title>Whole-genome sequencing of a new Methanosarcina sp. Z-7115.</title>
        <authorList>
            <person name="Zhilina T.N."/>
            <person name="Merkel A.Y."/>
        </authorList>
    </citation>
    <scope>NUCLEOTIDE SEQUENCE [LARGE SCALE GENOMIC DNA]</scope>
    <source>
        <strain evidence="2">Z-7115</strain>
    </source>
</reference>
<name>A0ABU2CZT9_9EURY</name>
<dbReference type="Proteomes" id="UP001246244">
    <property type="component" value="Unassembled WGS sequence"/>
</dbReference>
<accession>A0ABU2CZT9</accession>
<comment type="caution">
    <text evidence="1">The sequence shown here is derived from an EMBL/GenBank/DDBJ whole genome shotgun (WGS) entry which is preliminary data.</text>
</comment>
<organism evidence="1 2">
    <name type="scientific">Methanosarcina baikalica</name>
    <dbReference type="NCBI Taxonomy" id="3073890"/>
    <lineage>
        <taxon>Archaea</taxon>
        <taxon>Methanobacteriati</taxon>
        <taxon>Methanobacteriota</taxon>
        <taxon>Stenosarchaea group</taxon>
        <taxon>Methanomicrobia</taxon>
        <taxon>Methanosarcinales</taxon>
        <taxon>Methanosarcinaceae</taxon>
        <taxon>Methanosarcina</taxon>
    </lineage>
</organism>
<evidence type="ECO:0008006" key="3">
    <source>
        <dbReference type="Google" id="ProtNLM"/>
    </source>
</evidence>
<evidence type="ECO:0000313" key="2">
    <source>
        <dbReference type="Proteomes" id="UP001246244"/>
    </source>
</evidence>